<dbReference type="Proteomes" id="UP000586119">
    <property type="component" value="Unassembled WGS sequence"/>
</dbReference>
<dbReference type="EMBL" id="JACCDF010000008">
    <property type="protein sequence ID" value="NYS61224.1"/>
    <property type="molecule type" value="Genomic_DNA"/>
</dbReference>
<dbReference type="Pfam" id="PF20256">
    <property type="entry name" value="MoCoBD_2"/>
    <property type="match status" value="1"/>
</dbReference>
<evidence type="ECO:0000256" key="4">
    <source>
        <dbReference type="ARBA" id="ARBA00022505"/>
    </source>
</evidence>
<dbReference type="InterPro" id="IPR046867">
    <property type="entry name" value="AldOxase/xan_DH_MoCoBD2"/>
</dbReference>
<dbReference type="Pfam" id="PF01315">
    <property type="entry name" value="Ald_Xan_dh_C"/>
    <property type="match status" value="1"/>
</dbReference>
<dbReference type="SUPFAM" id="SSF54665">
    <property type="entry name" value="CO dehydrogenase molybdoprotein N-domain-like"/>
    <property type="match status" value="1"/>
</dbReference>
<evidence type="ECO:0000256" key="12">
    <source>
        <dbReference type="SAM" id="MobiDB-lite"/>
    </source>
</evidence>
<dbReference type="Gene3D" id="3.90.1170.50">
    <property type="entry name" value="Aldehyde oxidase/xanthine dehydrogenase, a/b hammerhead"/>
    <property type="match status" value="1"/>
</dbReference>
<accession>A0A7Z0RV60</accession>
<dbReference type="GO" id="GO:0004854">
    <property type="term" value="F:xanthine dehydrogenase activity"/>
    <property type="evidence" value="ECO:0007669"/>
    <property type="project" value="UniProtKB-EC"/>
</dbReference>
<comment type="caution">
    <text evidence="14">The sequence shown here is derived from an EMBL/GenBank/DDBJ whole genome shotgun (WGS) entry which is preliminary data.</text>
</comment>
<evidence type="ECO:0000256" key="8">
    <source>
        <dbReference type="ARBA" id="ARBA00023004"/>
    </source>
</evidence>
<dbReference type="GO" id="GO:0005506">
    <property type="term" value="F:iron ion binding"/>
    <property type="evidence" value="ECO:0007669"/>
    <property type="project" value="InterPro"/>
</dbReference>
<feature type="region of interest" description="Disordered" evidence="12">
    <location>
        <begin position="1"/>
        <end position="41"/>
    </location>
</feature>
<protein>
    <submittedName>
        <fullName evidence="14">Xanthine dehydrogenase molybdopterin binding subunit</fullName>
        <ecNumber evidence="14">1.17.1.4</ecNumber>
    </submittedName>
</protein>
<dbReference type="NCBIfam" id="TIGR02965">
    <property type="entry name" value="xanthine_xdhB"/>
    <property type="match status" value="1"/>
</dbReference>
<evidence type="ECO:0000256" key="10">
    <source>
        <dbReference type="ARBA" id="ARBA00034078"/>
    </source>
</evidence>
<evidence type="ECO:0000256" key="11">
    <source>
        <dbReference type="ARBA" id="ARBA00053029"/>
    </source>
</evidence>
<dbReference type="GO" id="GO:0030151">
    <property type="term" value="F:molybdenum ion binding"/>
    <property type="evidence" value="ECO:0007669"/>
    <property type="project" value="InterPro"/>
</dbReference>
<keyword evidence="6" id="KW-0479">Metal-binding</keyword>
<dbReference type="Pfam" id="PF02738">
    <property type="entry name" value="MoCoBD_1"/>
    <property type="match status" value="1"/>
</dbReference>
<organism evidence="14 15">
    <name type="scientific">Vreelandella salicampi</name>
    <dbReference type="NCBI Taxonomy" id="1449798"/>
    <lineage>
        <taxon>Bacteria</taxon>
        <taxon>Pseudomonadati</taxon>
        <taxon>Pseudomonadota</taxon>
        <taxon>Gammaproteobacteria</taxon>
        <taxon>Oceanospirillales</taxon>
        <taxon>Halomonadaceae</taxon>
        <taxon>Vreelandella</taxon>
    </lineage>
</organism>
<evidence type="ECO:0000313" key="15">
    <source>
        <dbReference type="Proteomes" id="UP000586119"/>
    </source>
</evidence>
<dbReference type="InterPro" id="IPR016208">
    <property type="entry name" value="Ald_Oxase/xanthine_DH-like"/>
</dbReference>
<dbReference type="InterPro" id="IPR036856">
    <property type="entry name" value="Ald_Oxase/Xan_DH_a/b_sf"/>
</dbReference>
<dbReference type="PANTHER" id="PTHR11908:SF132">
    <property type="entry name" value="ALDEHYDE OXIDASE 1-RELATED"/>
    <property type="match status" value="1"/>
</dbReference>
<keyword evidence="5" id="KW-0001">2Fe-2S</keyword>
<dbReference type="PANTHER" id="PTHR11908">
    <property type="entry name" value="XANTHINE DEHYDROGENASE"/>
    <property type="match status" value="1"/>
</dbReference>
<dbReference type="AlphaFoldDB" id="A0A7Z0RV60"/>
<evidence type="ECO:0000256" key="2">
    <source>
        <dbReference type="ARBA" id="ARBA00001974"/>
    </source>
</evidence>
<dbReference type="GO" id="GO:0051537">
    <property type="term" value="F:2 iron, 2 sulfur cluster binding"/>
    <property type="evidence" value="ECO:0007669"/>
    <property type="project" value="UniProtKB-KW"/>
</dbReference>
<comment type="cofactor">
    <cofactor evidence="2">
        <name>FAD</name>
        <dbReference type="ChEBI" id="CHEBI:57692"/>
    </cofactor>
</comment>
<comment type="cofactor">
    <cofactor evidence="10">
        <name>[2Fe-2S] cluster</name>
        <dbReference type="ChEBI" id="CHEBI:190135"/>
    </cofactor>
</comment>
<keyword evidence="15" id="KW-1185">Reference proteome</keyword>
<evidence type="ECO:0000256" key="6">
    <source>
        <dbReference type="ARBA" id="ARBA00022723"/>
    </source>
</evidence>
<evidence type="ECO:0000256" key="9">
    <source>
        <dbReference type="ARBA" id="ARBA00023014"/>
    </source>
</evidence>
<evidence type="ECO:0000256" key="5">
    <source>
        <dbReference type="ARBA" id="ARBA00022714"/>
    </source>
</evidence>
<keyword evidence="4" id="KW-0500">Molybdenum</keyword>
<dbReference type="Gene3D" id="3.30.365.10">
    <property type="entry name" value="Aldehyde oxidase/xanthine dehydrogenase, molybdopterin binding domain"/>
    <property type="match status" value="4"/>
</dbReference>
<evidence type="ECO:0000259" key="13">
    <source>
        <dbReference type="SMART" id="SM01008"/>
    </source>
</evidence>
<reference evidence="14 15" key="1">
    <citation type="journal article" date="2015" name="Int. J. Syst. Evol. Microbiol.">
        <title>Halomonas salicampi sp. nov., a halotolerant and alkalitolerant bacterium isolated from a saltern soil.</title>
        <authorList>
            <person name="Lee J.C."/>
            <person name="Kim Y.S."/>
            <person name="Yun B.S."/>
            <person name="Whang K.S."/>
        </authorList>
    </citation>
    <scope>NUCLEOTIDE SEQUENCE [LARGE SCALE GENOMIC DNA]</scope>
    <source>
        <strain evidence="14 15">BH103</strain>
    </source>
</reference>
<keyword evidence="7 14" id="KW-0560">Oxidoreductase</keyword>
<evidence type="ECO:0000256" key="1">
    <source>
        <dbReference type="ARBA" id="ARBA00001924"/>
    </source>
</evidence>
<dbReference type="FunFam" id="3.30.365.10:FF:000002">
    <property type="entry name" value="Xanthine dehydrogenase oxidase"/>
    <property type="match status" value="1"/>
</dbReference>
<gene>
    <name evidence="14" type="primary">xdhB</name>
    <name evidence="14" type="ORF">HZS81_10705</name>
</gene>
<feature type="compositionally biased region" description="Polar residues" evidence="12">
    <location>
        <begin position="1"/>
        <end position="12"/>
    </location>
</feature>
<dbReference type="InterPro" id="IPR000674">
    <property type="entry name" value="Ald_Oxase/Xan_DH_a/b"/>
</dbReference>
<dbReference type="InterPro" id="IPR008274">
    <property type="entry name" value="AldOxase/xan_DH_MoCoBD1"/>
</dbReference>
<evidence type="ECO:0000256" key="7">
    <source>
        <dbReference type="ARBA" id="ARBA00023002"/>
    </source>
</evidence>
<comment type="cofactor">
    <cofactor evidence="1">
        <name>Mo-molybdopterin</name>
        <dbReference type="ChEBI" id="CHEBI:71302"/>
    </cofactor>
</comment>
<proteinExistence type="inferred from homology"/>
<comment type="cofactor">
    <cofactor evidence="11">
        <name>Mo-molybdopterin cytosine dinucleotide</name>
        <dbReference type="ChEBI" id="CHEBI:71308"/>
    </cofactor>
</comment>
<dbReference type="FunFam" id="3.30.365.10:FF:000001">
    <property type="entry name" value="Xanthine dehydrogenase oxidase"/>
    <property type="match status" value="1"/>
</dbReference>
<dbReference type="EC" id="1.17.1.4" evidence="14"/>
<keyword evidence="8" id="KW-0408">Iron</keyword>
<name>A0A7Z0RV60_9GAMM</name>
<dbReference type="SUPFAM" id="SSF56003">
    <property type="entry name" value="Molybdenum cofactor-binding domain"/>
    <property type="match status" value="1"/>
</dbReference>
<feature type="compositionally biased region" description="Basic and acidic residues" evidence="12">
    <location>
        <begin position="20"/>
        <end position="32"/>
    </location>
</feature>
<feature type="domain" description="Aldehyde oxidase/xanthine dehydrogenase a/b hammerhead" evidence="13">
    <location>
        <begin position="64"/>
        <end position="175"/>
    </location>
</feature>
<keyword evidence="9" id="KW-0411">Iron-sulfur</keyword>
<evidence type="ECO:0000313" key="14">
    <source>
        <dbReference type="EMBL" id="NYS61224.1"/>
    </source>
</evidence>
<dbReference type="InterPro" id="IPR037165">
    <property type="entry name" value="AldOxase/xan_DH_Mopterin-bd_sf"/>
</dbReference>
<dbReference type="SMART" id="SM01008">
    <property type="entry name" value="Ald_Xan_dh_C"/>
    <property type="match status" value="1"/>
</dbReference>
<sequence>MRTLTKLNQQAASDVGEDSATAREAQEGRIKGDGPLARDTVEAPPHQYVHPHAQAHESAIKHVTGRAAYIDDLKAPADTLHIALGLSKVAHGRLTRLDLARIRALPGVVDAVGVDDVPGHTDIGPVFPGDPIFVEEEISYAGQVLFAVAAESYRAAREAVKAAFDADMLTLEAQPPSLDPVAAAERGEFVRPTHVQQRGDWEKALADAAHVIEGEQFVGGQEHFYLEGQACLVTPTEDEGVVVHTSNQHPSETQKLVAEVLGIALHAVTVEVRRMGGGFGGKETQASPWACIAALFCRRTGRAVRVRLPRSEDMRATGKRHPFHNRYRLGVDDTGVIQGGELTVIGDCGYSPDLSDAIVDRAMFHSDNAYSLGAARVTGHRARTHTASNTAFRGFGGPQGMMVIEAALDDIARRLGEDPLTVRKRNLYRKGHQTTRRDITHYGQPVDQTDLLHTLVEQLEASSDYWARREEIAAFNAQSGVIKKGLALTPVKFGISFTAKHLNQAGALLHVYTDGSVMINHGGTEMGQGLHTKITQVVARELGLDLSAVRISATRTDKVPNTSPTAASSGADLNGQAARDASVKLKARLFDFAADHYSADTDDMRLEDGYLIAGYGESEQRIPWGELVQAAYFGRVSLSEKGFYATPLIHYDRTVGQGNPFYYYAFGAAVSEVSVDTLSGEYQVTRVDILHDVGDSLNPAIDIGQVEGGFIQGMGWLTSEELKWNDAGQLLSTGPATYKIPTFGDLPPVFNVALMEGHPNSMASIYRSKAVGEPPFMLAISVWSALRDALASLADYRESPRLDTPATPERVLMAAEALRHPQEAP</sequence>
<evidence type="ECO:0000256" key="3">
    <source>
        <dbReference type="ARBA" id="ARBA00006849"/>
    </source>
</evidence>
<dbReference type="InterPro" id="IPR014309">
    <property type="entry name" value="Xanthine_DH_Mopterin-bd_su"/>
</dbReference>
<dbReference type="RefSeq" id="WP_179930545.1">
    <property type="nucleotide sequence ID" value="NZ_JACCDF010000008.1"/>
</dbReference>
<comment type="similarity">
    <text evidence="3">Belongs to the xanthine dehydrogenase family.</text>
</comment>